<dbReference type="Pfam" id="PF03040">
    <property type="entry name" value="CemA"/>
    <property type="match status" value="1"/>
</dbReference>
<keyword evidence="9" id="KW-0150">Chloroplast</keyword>
<sequence>MAKRAQPEGYRNNGLIPRSIVRTIQRFLKEVSFSDSSFAIYEFRISRYIAIASLQCFFFLIICPWAFQFLIKFLISYCFQISEVQQFALRQAYGVSPTTIFLNFHQQERAFGQIQTFSQQVYFETLFESFQNPSAVSKALPKGRPEGRRAGDLLATSPYLMTESVQTQTYFLKCASFYNKQSISIITNWILDFTTLVFFFFLLIFSTPQILILKTFCIESLLSLSETTKCFFLIFFLDLLVGFHSSKSWEIFLQFFIEHFGIYQNQNFIAFFISTFPVLLDTIFKYWIFRYLNKISPSTVATYQAMIE</sequence>
<keyword evidence="3" id="KW-0812">Transmembrane</keyword>
<keyword evidence="2" id="KW-0813">Transport</keyword>
<dbReference type="GO" id="GO:1902600">
    <property type="term" value="P:proton transmembrane transport"/>
    <property type="evidence" value="ECO:0007669"/>
    <property type="project" value="UniProtKB-KW"/>
</dbReference>
<dbReference type="PANTHER" id="PTHR33650">
    <property type="entry name" value="CHLOROPLAST ENVELOPE MEMBRANE PROTEIN-RELATED"/>
    <property type="match status" value="1"/>
</dbReference>
<accession>A0A386B196</accession>
<keyword evidence="7" id="KW-0472">Membrane</keyword>
<dbReference type="AlphaFoldDB" id="A0A386B196"/>
<comment type="similarity">
    <text evidence="8">Belongs to the CemA family.</text>
</comment>
<dbReference type="PANTHER" id="PTHR33650:SF2">
    <property type="entry name" value="CHLOROPLAST ENVELOPE MEMBRANE PROTEIN"/>
    <property type="match status" value="1"/>
</dbReference>
<proteinExistence type="inferred from homology"/>
<reference evidence="9" key="2">
    <citation type="journal article" date="2019" name="Mol. Phylogenet. Evol.">
        <title>Reassessment of the classification of bryopsidales (chlorophyta) based on chloroplast phylogenomic analyses.</title>
        <authorList>
            <person name="Cremen M.C."/>
            <person name="Leliaert F."/>
            <person name="West J."/>
            <person name="Lam D.W."/>
            <person name="Shimada S."/>
            <person name="Lopez-Bautista J.M."/>
            <person name="Verbruggen H."/>
        </authorList>
    </citation>
    <scope>NUCLEOTIDE SEQUENCE</scope>
</reference>
<reference evidence="9" key="1">
    <citation type="submission" date="2018-07" db="EMBL/GenBank/DDBJ databases">
        <authorList>
            <person name="Quirk P.G."/>
            <person name="Krulwich T.A."/>
        </authorList>
    </citation>
    <scope>NUCLEOTIDE SEQUENCE</scope>
</reference>
<evidence type="ECO:0000256" key="4">
    <source>
        <dbReference type="ARBA" id="ARBA00022781"/>
    </source>
</evidence>
<gene>
    <name evidence="9" type="primary">cemA</name>
</gene>
<name>A0A386B196_9CHLO</name>
<evidence type="ECO:0000256" key="5">
    <source>
        <dbReference type="ARBA" id="ARBA00022989"/>
    </source>
</evidence>
<dbReference type="RefSeq" id="YP_009519443.1">
    <property type="nucleotide sequence ID" value="NC_039526.1"/>
</dbReference>
<dbReference type="InterPro" id="IPR004282">
    <property type="entry name" value="CemA"/>
</dbReference>
<dbReference type="GeneID" id="38279450"/>
<organism evidence="9">
    <name type="scientific">Rhipiliopsis peltata</name>
    <dbReference type="NCBI Taxonomy" id="2320810"/>
    <lineage>
        <taxon>Eukaryota</taxon>
        <taxon>Viridiplantae</taxon>
        <taxon>Chlorophyta</taxon>
        <taxon>core chlorophytes</taxon>
        <taxon>Ulvophyceae</taxon>
        <taxon>TCBD clade</taxon>
        <taxon>Bryopsidales</taxon>
        <taxon>Halimedineae</taxon>
        <taxon>Halimedaceae</taxon>
        <taxon>Rhipiliopsideae</taxon>
        <taxon>Rhipiliopsis</taxon>
    </lineage>
</organism>
<evidence type="ECO:0000256" key="1">
    <source>
        <dbReference type="ARBA" id="ARBA00004141"/>
    </source>
</evidence>
<evidence type="ECO:0000256" key="2">
    <source>
        <dbReference type="ARBA" id="ARBA00022448"/>
    </source>
</evidence>
<keyword evidence="6" id="KW-0406">Ion transport</keyword>
<dbReference type="GO" id="GO:0016020">
    <property type="term" value="C:membrane"/>
    <property type="evidence" value="ECO:0007669"/>
    <property type="project" value="UniProtKB-SubCell"/>
</dbReference>
<protein>
    <submittedName>
        <fullName evidence="9">Envelope membrane protein</fullName>
    </submittedName>
</protein>
<evidence type="ECO:0000256" key="8">
    <source>
        <dbReference type="ARBA" id="ARBA00043980"/>
    </source>
</evidence>
<comment type="subcellular location">
    <subcellularLocation>
        <location evidence="1">Membrane</location>
        <topology evidence="1">Multi-pass membrane protein</topology>
    </subcellularLocation>
</comment>
<keyword evidence="9" id="KW-0934">Plastid</keyword>
<geneLocation type="chloroplast" evidence="9"/>
<evidence type="ECO:0000313" key="9">
    <source>
        <dbReference type="EMBL" id="AYC65465.1"/>
    </source>
</evidence>
<evidence type="ECO:0000256" key="6">
    <source>
        <dbReference type="ARBA" id="ARBA00023065"/>
    </source>
</evidence>
<dbReference type="EMBL" id="MH591110">
    <property type="protein sequence ID" value="AYC65465.1"/>
    <property type="molecule type" value="Genomic_DNA"/>
</dbReference>
<evidence type="ECO:0000256" key="3">
    <source>
        <dbReference type="ARBA" id="ARBA00022692"/>
    </source>
</evidence>
<keyword evidence="4" id="KW-0375">Hydrogen ion transport</keyword>
<keyword evidence="5" id="KW-1133">Transmembrane helix</keyword>
<evidence type="ECO:0000256" key="7">
    <source>
        <dbReference type="ARBA" id="ARBA00023136"/>
    </source>
</evidence>